<protein>
    <submittedName>
        <fullName evidence="5">XRE family transcriptional regulator</fullName>
    </submittedName>
</protein>
<dbReference type="AlphaFoldDB" id="A0A926Q583"/>
<dbReference type="Pfam" id="PF00717">
    <property type="entry name" value="Peptidase_S24"/>
    <property type="match status" value="1"/>
</dbReference>
<keyword evidence="6" id="KW-1185">Reference proteome</keyword>
<evidence type="ECO:0000256" key="3">
    <source>
        <dbReference type="ARBA" id="ARBA00023163"/>
    </source>
</evidence>
<dbReference type="InterPro" id="IPR010982">
    <property type="entry name" value="Lambda_DNA-bd_dom_sf"/>
</dbReference>
<dbReference type="PANTHER" id="PTHR40661">
    <property type="match status" value="1"/>
</dbReference>
<keyword evidence="1" id="KW-0805">Transcription regulation</keyword>
<evidence type="ECO:0000256" key="1">
    <source>
        <dbReference type="ARBA" id="ARBA00023015"/>
    </source>
</evidence>
<proteinExistence type="predicted"/>
<dbReference type="CDD" id="cd00093">
    <property type="entry name" value="HTH_XRE"/>
    <property type="match status" value="1"/>
</dbReference>
<dbReference type="Gene3D" id="1.10.260.40">
    <property type="entry name" value="lambda repressor-like DNA-binding domains"/>
    <property type="match status" value="1"/>
</dbReference>
<evidence type="ECO:0000256" key="2">
    <source>
        <dbReference type="ARBA" id="ARBA00023125"/>
    </source>
</evidence>
<evidence type="ECO:0000313" key="5">
    <source>
        <dbReference type="EMBL" id="MBC9797876.1"/>
    </source>
</evidence>
<dbReference type="Pfam" id="PF01381">
    <property type="entry name" value="HTH_3"/>
    <property type="match status" value="1"/>
</dbReference>
<accession>A0A926Q583</accession>
<dbReference type="RefSeq" id="WP_187967003.1">
    <property type="nucleotide sequence ID" value="NZ_JACVDC010000077.1"/>
</dbReference>
<dbReference type="Proteomes" id="UP000653730">
    <property type="component" value="Unassembled WGS sequence"/>
</dbReference>
<dbReference type="InterPro" id="IPR036286">
    <property type="entry name" value="LexA/Signal_pep-like_sf"/>
</dbReference>
<keyword evidence="2" id="KW-0238">DNA-binding</keyword>
<organism evidence="5 6">
    <name type="scientific">Sinomicrobium weinanense</name>
    <dbReference type="NCBI Taxonomy" id="2842200"/>
    <lineage>
        <taxon>Bacteria</taxon>
        <taxon>Pseudomonadati</taxon>
        <taxon>Bacteroidota</taxon>
        <taxon>Flavobacteriia</taxon>
        <taxon>Flavobacteriales</taxon>
        <taxon>Flavobacteriaceae</taxon>
        <taxon>Sinomicrobium</taxon>
    </lineage>
</organism>
<evidence type="ECO:0000259" key="4">
    <source>
        <dbReference type="PROSITE" id="PS50943"/>
    </source>
</evidence>
<dbReference type="PROSITE" id="PS50943">
    <property type="entry name" value="HTH_CROC1"/>
    <property type="match status" value="1"/>
</dbReference>
<dbReference type="PANTHER" id="PTHR40661:SF3">
    <property type="entry name" value="FELS-1 PROPHAGE TRANSCRIPTIONAL REGULATOR"/>
    <property type="match status" value="1"/>
</dbReference>
<keyword evidence="3" id="KW-0804">Transcription</keyword>
<sequence>MSKNLNTEIRHFKMLRQELNLTQQAFAERLGIKNSTADIERGKTRISGEVVAALLEQFGINPLWLFGKSEQKYLRSTEQSILPKVVTLNSSENENIVLVNVRASAGYAHNLQDPQWYDTLPAFDLPLPEYRNASHRGFQVEGNSMHPVLHSGEWVIARAVEKLSDIKENLIYVVVLPDTVVVKKVVVSGEKLQLVSINREYPAIEANAGDVQEIWQVISKISGQLEMASQNLGTWAEEIRSELKEIRKRL</sequence>
<dbReference type="EMBL" id="JACVDC010000077">
    <property type="protein sequence ID" value="MBC9797876.1"/>
    <property type="molecule type" value="Genomic_DNA"/>
</dbReference>
<dbReference type="Gene3D" id="2.10.109.10">
    <property type="entry name" value="Umud Fragment, subunit A"/>
    <property type="match status" value="1"/>
</dbReference>
<reference evidence="5 6" key="1">
    <citation type="submission" date="2020-09" db="EMBL/GenBank/DDBJ databases">
        <title>Sinomicrobium weinanense sp. nov., a halophilic bacteria isolated from saline-alkali soil.</title>
        <authorList>
            <person name="Wu P."/>
            <person name="Ren H."/>
            <person name="Mei Y."/>
            <person name="Liang Y."/>
            <person name="Chen Z."/>
        </authorList>
    </citation>
    <scope>NUCLEOTIDE SEQUENCE [LARGE SCALE GENOMIC DNA]</scope>
    <source>
        <strain evidence="5 6">FJxs</strain>
    </source>
</reference>
<dbReference type="InterPro" id="IPR001387">
    <property type="entry name" value="Cro/C1-type_HTH"/>
</dbReference>
<evidence type="ECO:0000313" key="6">
    <source>
        <dbReference type="Proteomes" id="UP000653730"/>
    </source>
</evidence>
<dbReference type="InterPro" id="IPR015927">
    <property type="entry name" value="Peptidase_S24_S26A/B/C"/>
</dbReference>
<dbReference type="GO" id="GO:0003677">
    <property type="term" value="F:DNA binding"/>
    <property type="evidence" value="ECO:0007669"/>
    <property type="project" value="UniProtKB-KW"/>
</dbReference>
<dbReference type="SMART" id="SM00530">
    <property type="entry name" value="HTH_XRE"/>
    <property type="match status" value="1"/>
</dbReference>
<dbReference type="SUPFAM" id="SSF47413">
    <property type="entry name" value="lambda repressor-like DNA-binding domains"/>
    <property type="match status" value="1"/>
</dbReference>
<name>A0A926Q583_9FLAO</name>
<dbReference type="SUPFAM" id="SSF51306">
    <property type="entry name" value="LexA/Signal peptidase"/>
    <property type="match status" value="1"/>
</dbReference>
<comment type="caution">
    <text evidence="5">The sequence shown here is derived from an EMBL/GenBank/DDBJ whole genome shotgun (WGS) entry which is preliminary data.</text>
</comment>
<feature type="domain" description="HTH cro/C1-type" evidence="4">
    <location>
        <begin position="12"/>
        <end position="65"/>
    </location>
</feature>
<gene>
    <name evidence="5" type="ORF">IBL28_18030</name>
</gene>